<evidence type="ECO:0000313" key="1">
    <source>
        <dbReference type="EMBL" id="TCD29071.1"/>
    </source>
</evidence>
<dbReference type="AlphaFoldDB" id="A0A4R0Q091"/>
<evidence type="ECO:0000313" key="2">
    <source>
        <dbReference type="Proteomes" id="UP000293925"/>
    </source>
</evidence>
<protein>
    <submittedName>
        <fullName evidence="1">Uncharacterized protein</fullName>
    </submittedName>
</protein>
<accession>A0A4R0Q091</accession>
<sequence>MNWEDLKVYTPLKKERLKTAYKDLTKIIADNLSADGFKLKGRKLIKQSNDLFHIIHLDTRGSWMGTSDGFKTEISICSIYDADTFILNYELTASKKIEDLIAKIRNYYRITQEYPLLADFLTRKIRESILPYFSQYKSSRDVLNNLTKFKLDNITEITERNANLILYCELANKAALKSSEILIDRLTKYRKIKLDDKIVKHTEFLLSLINGKLLKKCLTTTKDKYLKNLKLKYCEIKQTA</sequence>
<dbReference type="Proteomes" id="UP000293925">
    <property type="component" value="Unassembled WGS sequence"/>
</dbReference>
<comment type="caution">
    <text evidence="1">The sequence shown here is derived from an EMBL/GenBank/DDBJ whole genome shotgun (WGS) entry which is preliminary data.</text>
</comment>
<proteinExistence type="predicted"/>
<dbReference type="EMBL" id="SJSO01000002">
    <property type="protein sequence ID" value="TCD29071.1"/>
    <property type="molecule type" value="Genomic_DNA"/>
</dbReference>
<dbReference type="RefSeq" id="WP_131527058.1">
    <property type="nucleotide sequence ID" value="NZ_SJSO01000002.1"/>
</dbReference>
<gene>
    <name evidence="1" type="ORF">EZ456_02610</name>
</gene>
<keyword evidence="2" id="KW-1185">Reference proteome</keyword>
<dbReference type="OrthoDB" id="1424757at2"/>
<organism evidence="1 2">
    <name type="scientific">Pedobacter psychrodurus</name>
    <dbReference type="NCBI Taxonomy" id="2530456"/>
    <lineage>
        <taxon>Bacteria</taxon>
        <taxon>Pseudomonadati</taxon>
        <taxon>Bacteroidota</taxon>
        <taxon>Sphingobacteriia</taxon>
        <taxon>Sphingobacteriales</taxon>
        <taxon>Sphingobacteriaceae</taxon>
        <taxon>Pedobacter</taxon>
    </lineage>
</organism>
<name>A0A4R0Q091_9SPHI</name>
<reference evidence="1 2" key="1">
    <citation type="submission" date="2019-02" db="EMBL/GenBank/DDBJ databases">
        <title>Pedobacter sp. RP-3-21 sp. nov., isolated from Arctic soil.</title>
        <authorList>
            <person name="Dahal R.H."/>
        </authorList>
    </citation>
    <scope>NUCLEOTIDE SEQUENCE [LARGE SCALE GENOMIC DNA]</scope>
    <source>
        <strain evidence="1 2">RP-3-21</strain>
    </source>
</reference>